<feature type="transmembrane region" description="Helical" evidence="5">
    <location>
        <begin position="290"/>
        <end position="309"/>
    </location>
</feature>
<proteinExistence type="predicted"/>
<organism evidence="7 8">
    <name type="scientific">Arcobacter venerupis</name>
    <dbReference type="NCBI Taxonomy" id="1054033"/>
    <lineage>
        <taxon>Bacteria</taxon>
        <taxon>Pseudomonadati</taxon>
        <taxon>Campylobacterota</taxon>
        <taxon>Epsilonproteobacteria</taxon>
        <taxon>Campylobacterales</taxon>
        <taxon>Arcobacteraceae</taxon>
        <taxon>Arcobacter</taxon>
    </lineage>
</organism>
<accession>A0AAE7B9S1</accession>
<keyword evidence="4 5" id="KW-0472">Membrane</keyword>
<dbReference type="PROSITE" id="PS50234">
    <property type="entry name" value="VWFA"/>
    <property type="match status" value="1"/>
</dbReference>
<gene>
    <name evidence="7" type="ORF">AVENP_2532</name>
</gene>
<keyword evidence="8" id="KW-1185">Reference proteome</keyword>
<evidence type="ECO:0000313" key="8">
    <source>
        <dbReference type="Proteomes" id="UP000503482"/>
    </source>
</evidence>
<feature type="domain" description="VWFA" evidence="6">
    <location>
        <begin position="87"/>
        <end position="273"/>
    </location>
</feature>
<keyword evidence="2 5" id="KW-0812">Transmembrane</keyword>
<evidence type="ECO:0000256" key="4">
    <source>
        <dbReference type="ARBA" id="ARBA00023136"/>
    </source>
</evidence>
<evidence type="ECO:0000256" key="5">
    <source>
        <dbReference type="SAM" id="Phobius"/>
    </source>
</evidence>
<evidence type="ECO:0000256" key="2">
    <source>
        <dbReference type="ARBA" id="ARBA00022692"/>
    </source>
</evidence>
<dbReference type="Pfam" id="PF13519">
    <property type="entry name" value="VWA_2"/>
    <property type="match status" value="1"/>
</dbReference>
<dbReference type="Gene3D" id="3.40.50.410">
    <property type="entry name" value="von Willebrand factor, type A domain"/>
    <property type="match status" value="1"/>
</dbReference>
<reference evidence="7 8" key="1">
    <citation type="submission" date="2020-05" db="EMBL/GenBank/DDBJ databases">
        <title>Complete genome sequencing of Campylobacter and Arcobacter type strains.</title>
        <authorList>
            <person name="Miller W.G."/>
            <person name="Yee E."/>
        </authorList>
    </citation>
    <scope>NUCLEOTIDE SEQUENCE [LARGE SCALE GENOMIC DNA]</scope>
    <source>
        <strain evidence="7 8">LMG 26156</strain>
    </source>
</reference>
<evidence type="ECO:0000259" key="6">
    <source>
        <dbReference type="PROSITE" id="PS50234"/>
    </source>
</evidence>
<keyword evidence="1" id="KW-1003">Cell membrane</keyword>
<dbReference type="AlphaFoldDB" id="A0AAE7B9S1"/>
<dbReference type="PANTHER" id="PTHR22550">
    <property type="entry name" value="SPORE GERMINATION PROTEIN"/>
    <property type="match status" value="1"/>
</dbReference>
<dbReference type="InterPro" id="IPR036465">
    <property type="entry name" value="vWFA_dom_sf"/>
</dbReference>
<name>A0AAE7B9S1_9BACT</name>
<protein>
    <submittedName>
        <fullName evidence="7">von Willebrand factor type A (VWA) domain-containing protein (BatA domain), putative oxygen tolerance protein BatB</fullName>
    </submittedName>
</protein>
<feature type="transmembrane region" description="Helical" evidence="5">
    <location>
        <begin position="6"/>
        <end position="24"/>
    </location>
</feature>
<dbReference type="InterPro" id="IPR050768">
    <property type="entry name" value="UPF0353/GerABKA_families"/>
</dbReference>
<keyword evidence="3 5" id="KW-1133">Transmembrane helix</keyword>
<evidence type="ECO:0000256" key="3">
    <source>
        <dbReference type="ARBA" id="ARBA00022989"/>
    </source>
</evidence>
<dbReference type="RefSeq" id="WP_128359635.1">
    <property type="nucleotide sequence ID" value="NZ_CP053840.1"/>
</dbReference>
<evidence type="ECO:0000256" key="1">
    <source>
        <dbReference type="ARBA" id="ARBA00022475"/>
    </source>
</evidence>
<dbReference type="KEGG" id="avp:AVENP_2532"/>
<feature type="transmembrane region" description="Helical" evidence="5">
    <location>
        <begin position="55"/>
        <end position="74"/>
    </location>
</feature>
<dbReference type="SUPFAM" id="SSF53300">
    <property type="entry name" value="vWA-like"/>
    <property type="match status" value="1"/>
</dbReference>
<dbReference type="InterPro" id="IPR002035">
    <property type="entry name" value="VWF_A"/>
</dbReference>
<dbReference type="EMBL" id="CP053840">
    <property type="protein sequence ID" value="QKF68028.1"/>
    <property type="molecule type" value="Genomic_DNA"/>
</dbReference>
<sequence>MFYFKNIEFLYLLFLIIPLIYLISKRKEFVLGQFSAEVFKKIEFKNNRFSKKTRAIILIFSFVCLIFALARPVMQNGEIKIKSSFVDMLVAVDISKSMMADDIYPNRFEFEKNKLFSFLDELKNIRVALVGFSSQTFLISPLTEDFNSLKFLVKNLRFDYLNLKGTNIKSVLEVTDDLLKDEKNKILLIFTDGGNEDNFENEIAYAKTHNITVYVYNIGTLNGGIIKDDNENSVLVKLNENIKKLALDTNGAYLQQSLNQDDIKQLSEIINNNYKAEKEKEDVIKDEKELFIYPLVLAIILFFMGIFSLPRRVS</sequence>
<dbReference type="PANTHER" id="PTHR22550:SF5">
    <property type="entry name" value="LEUCINE ZIPPER PROTEIN 4"/>
    <property type="match status" value="1"/>
</dbReference>
<dbReference type="SMART" id="SM00327">
    <property type="entry name" value="VWA"/>
    <property type="match status" value="1"/>
</dbReference>
<dbReference type="Proteomes" id="UP000503482">
    <property type="component" value="Chromosome"/>
</dbReference>
<evidence type="ECO:0000313" key="7">
    <source>
        <dbReference type="EMBL" id="QKF68028.1"/>
    </source>
</evidence>